<feature type="non-terminal residue" evidence="1">
    <location>
        <position position="1"/>
    </location>
</feature>
<accession>A0ACA9NWI9</accession>
<evidence type="ECO:0000313" key="1">
    <source>
        <dbReference type="EMBL" id="CAG8678880.1"/>
    </source>
</evidence>
<keyword evidence="2" id="KW-1185">Reference proteome</keyword>
<evidence type="ECO:0000313" key="2">
    <source>
        <dbReference type="Proteomes" id="UP000789525"/>
    </source>
</evidence>
<proteinExistence type="predicted"/>
<gene>
    <name evidence="1" type="ORF">ACOLOM_LOCUS9249</name>
</gene>
<reference evidence="1" key="1">
    <citation type="submission" date="2021-06" db="EMBL/GenBank/DDBJ databases">
        <authorList>
            <person name="Kallberg Y."/>
            <person name="Tangrot J."/>
            <person name="Rosling A."/>
        </authorList>
    </citation>
    <scope>NUCLEOTIDE SEQUENCE</scope>
    <source>
        <strain evidence="1">CL356</strain>
    </source>
</reference>
<sequence>AQNTRSVTPQLVWATSRPSPFDPARVSYTAAEKYQIKGVFKWFEREVALEVAKNPSLAITEPVLCLGLAIRYDLPVTTGLALRQLVKCPIHDITTNLQHLYISFESLIRLRAKRVDQMNTLVFDIERSISAKDITYCAKHRTGIRGWVISAIHEISREPSWDALERGVQSSNRTVGCSCKSFSPSSEWKTKALALEMELLTLENGT</sequence>
<dbReference type="EMBL" id="CAJVPT010026314">
    <property type="protein sequence ID" value="CAG8678880.1"/>
    <property type="molecule type" value="Genomic_DNA"/>
</dbReference>
<name>A0ACA9NWI9_9GLOM</name>
<protein>
    <submittedName>
        <fullName evidence="1">10483_t:CDS:1</fullName>
    </submittedName>
</protein>
<organism evidence="1 2">
    <name type="scientific">Acaulospora colombiana</name>
    <dbReference type="NCBI Taxonomy" id="27376"/>
    <lineage>
        <taxon>Eukaryota</taxon>
        <taxon>Fungi</taxon>
        <taxon>Fungi incertae sedis</taxon>
        <taxon>Mucoromycota</taxon>
        <taxon>Glomeromycotina</taxon>
        <taxon>Glomeromycetes</taxon>
        <taxon>Diversisporales</taxon>
        <taxon>Acaulosporaceae</taxon>
        <taxon>Acaulospora</taxon>
    </lineage>
</organism>
<comment type="caution">
    <text evidence="1">The sequence shown here is derived from an EMBL/GenBank/DDBJ whole genome shotgun (WGS) entry which is preliminary data.</text>
</comment>
<dbReference type="Proteomes" id="UP000789525">
    <property type="component" value="Unassembled WGS sequence"/>
</dbReference>